<keyword evidence="3 4" id="KW-0546">Nucleotide metabolism</keyword>
<dbReference type="EC" id="3.6.1.9" evidence="4"/>
<comment type="similarity">
    <text evidence="4">Belongs to the Maf family. YhdE subfamily.</text>
</comment>
<accession>A0A0R2SD86</accession>
<feature type="site" description="Important for substrate specificity" evidence="4">
    <location>
        <position position="162"/>
    </location>
</feature>
<dbReference type="Proteomes" id="UP000051934">
    <property type="component" value="Unassembled WGS sequence"/>
</dbReference>
<dbReference type="GO" id="GO:0036221">
    <property type="term" value="F:UTP diphosphatase activity"/>
    <property type="evidence" value="ECO:0007669"/>
    <property type="project" value="RHEA"/>
</dbReference>
<dbReference type="HAMAP" id="MF_00528">
    <property type="entry name" value="Maf"/>
    <property type="match status" value="1"/>
</dbReference>
<protein>
    <recommendedName>
        <fullName evidence="4">dTTP/UTP pyrophosphatase</fullName>
        <shortName evidence="4">dTTPase/UTPase</shortName>
        <ecNumber evidence="4">3.6.1.9</ecNumber>
    </recommendedName>
    <alternativeName>
        <fullName evidence="4">Nucleoside triphosphate pyrophosphatase</fullName>
    </alternativeName>
    <alternativeName>
        <fullName evidence="4">Nucleotide pyrophosphatase</fullName>
        <shortName evidence="4">Nucleotide PPase</shortName>
    </alternativeName>
</protein>
<comment type="function">
    <text evidence="4">Nucleoside triphosphate pyrophosphatase that hydrolyzes dTTP and UTP. May have a dual role in cell division arrest and in preventing the incorporation of modified nucleotides into cellular nucleic acids.</text>
</comment>
<evidence type="ECO:0000313" key="5">
    <source>
        <dbReference type="EMBL" id="KRO72805.1"/>
    </source>
</evidence>
<evidence type="ECO:0000313" key="6">
    <source>
        <dbReference type="Proteomes" id="UP000051934"/>
    </source>
</evidence>
<dbReference type="CDD" id="cd00555">
    <property type="entry name" value="Maf"/>
    <property type="match status" value="1"/>
</dbReference>
<comment type="cofactor">
    <cofactor evidence="1 4">
        <name>a divalent metal cation</name>
        <dbReference type="ChEBI" id="CHEBI:60240"/>
    </cofactor>
</comment>
<comment type="catalytic activity">
    <reaction evidence="4">
        <text>UTP + H2O = UMP + diphosphate + H(+)</text>
        <dbReference type="Rhea" id="RHEA:29395"/>
        <dbReference type="ChEBI" id="CHEBI:15377"/>
        <dbReference type="ChEBI" id="CHEBI:15378"/>
        <dbReference type="ChEBI" id="CHEBI:33019"/>
        <dbReference type="ChEBI" id="CHEBI:46398"/>
        <dbReference type="ChEBI" id="CHEBI:57865"/>
        <dbReference type="EC" id="3.6.1.9"/>
    </reaction>
</comment>
<evidence type="ECO:0000256" key="2">
    <source>
        <dbReference type="ARBA" id="ARBA00022801"/>
    </source>
</evidence>
<dbReference type="PANTHER" id="PTHR43213">
    <property type="entry name" value="BIFUNCTIONAL DTTP/UTP PYROPHOSPHATASE/METHYLTRANSFERASE PROTEIN-RELATED"/>
    <property type="match status" value="1"/>
</dbReference>
<dbReference type="GO" id="GO:0005737">
    <property type="term" value="C:cytoplasm"/>
    <property type="evidence" value="ECO:0007669"/>
    <property type="project" value="UniProtKB-SubCell"/>
</dbReference>
<dbReference type="AlphaFoldDB" id="A0A0R2SD86"/>
<feature type="site" description="Important for substrate specificity" evidence="4">
    <location>
        <position position="14"/>
    </location>
</feature>
<dbReference type="Gene3D" id="3.90.950.10">
    <property type="match status" value="1"/>
</dbReference>
<dbReference type="PIRSF" id="PIRSF006305">
    <property type="entry name" value="Maf"/>
    <property type="match status" value="1"/>
</dbReference>
<dbReference type="GO" id="GO:0009117">
    <property type="term" value="P:nucleotide metabolic process"/>
    <property type="evidence" value="ECO:0007669"/>
    <property type="project" value="UniProtKB-KW"/>
</dbReference>
<evidence type="ECO:0000256" key="3">
    <source>
        <dbReference type="ARBA" id="ARBA00023080"/>
    </source>
</evidence>
<dbReference type="NCBIfam" id="TIGR00172">
    <property type="entry name" value="maf"/>
    <property type="match status" value="1"/>
</dbReference>
<dbReference type="EMBL" id="LIBB01000045">
    <property type="protein sequence ID" value="KRO72805.1"/>
    <property type="molecule type" value="Genomic_DNA"/>
</dbReference>
<name>A0A0R2SD86_9GAMM</name>
<dbReference type="PANTHER" id="PTHR43213:SF5">
    <property type="entry name" value="BIFUNCTIONAL DTTP_UTP PYROPHOSPHATASE_METHYLTRANSFERASE PROTEIN-RELATED"/>
    <property type="match status" value="1"/>
</dbReference>
<keyword evidence="4" id="KW-0963">Cytoplasm</keyword>
<comment type="caution">
    <text evidence="4">Lacks conserved residue(s) required for the propagation of feature annotation.</text>
</comment>
<dbReference type="GO" id="GO:0036218">
    <property type="term" value="F:dTTP diphosphatase activity"/>
    <property type="evidence" value="ECO:0007669"/>
    <property type="project" value="RHEA"/>
</dbReference>
<sequence>MKSSRLILASASPRRAQLLAQLGFKCEICPQDIDETRHEAESPEQYVGRMAEEKAQSGRSLLLSQPGVLIAADTVVSLDDDVLAKPESAEEAESFLLRLAKRTHEVRSAVCVLASAEAGVVSTIGLAVSLTRVTFGEISRTEAQRYWRSGEPRGKAGGYAIQGIAAAFIRSIEGSYSGVMGLPLYETAALLKQAGLDSLPELGDERQ</sequence>
<dbReference type="SUPFAM" id="SSF52972">
    <property type="entry name" value="ITPase-like"/>
    <property type="match status" value="1"/>
</dbReference>
<comment type="catalytic activity">
    <reaction evidence="4">
        <text>dTTP + H2O = dTMP + diphosphate + H(+)</text>
        <dbReference type="Rhea" id="RHEA:28534"/>
        <dbReference type="ChEBI" id="CHEBI:15377"/>
        <dbReference type="ChEBI" id="CHEBI:15378"/>
        <dbReference type="ChEBI" id="CHEBI:33019"/>
        <dbReference type="ChEBI" id="CHEBI:37568"/>
        <dbReference type="ChEBI" id="CHEBI:63528"/>
        <dbReference type="EC" id="3.6.1.9"/>
    </reaction>
</comment>
<dbReference type="InterPro" id="IPR003697">
    <property type="entry name" value="Maf-like"/>
</dbReference>
<reference evidence="5 6" key="1">
    <citation type="submission" date="2015-10" db="EMBL/GenBank/DDBJ databases">
        <title>Metagenome-Assembled Genomes uncover a global brackish microbiome.</title>
        <authorList>
            <person name="Hugerth L.W."/>
            <person name="Larsson J."/>
            <person name="Alneberg J."/>
            <person name="Lindh M.V."/>
            <person name="Legrand C."/>
            <person name="Pinhassi J."/>
            <person name="Andersson A.F."/>
        </authorList>
    </citation>
    <scope>NUCLEOTIDE SEQUENCE [LARGE SCALE GENOMIC DNA]</scope>
    <source>
        <strain evidence="5">BACL4 MAG-120507-bin80</strain>
    </source>
</reference>
<dbReference type="Pfam" id="PF02545">
    <property type="entry name" value="Maf"/>
    <property type="match status" value="1"/>
</dbReference>
<proteinExistence type="inferred from homology"/>
<organism evidence="5 6">
    <name type="scientific">OM182 bacterium BACL3 MAG-120507-bin80</name>
    <dbReference type="NCBI Taxonomy" id="1655577"/>
    <lineage>
        <taxon>Bacteria</taxon>
        <taxon>Pseudomonadati</taxon>
        <taxon>Pseudomonadota</taxon>
        <taxon>Gammaproteobacteria</taxon>
        <taxon>OMG group</taxon>
        <taxon>OM182 clade</taxon>
    </lineage>
</organism>
<comment type="caution">
    <text evidence="5">The sequence shown here is derived from an EMBL/GenBank/DDBJ whole genome shotgun (WGS) entry which is preliminary data.</text>
</comment>
<comment type="subcellular location">
    <subcellularLocation>
        <location evidence="4">Cytoplasm</location>
    </subcellularLocation>
</comment>
<gene>
    <name evidence="5" type="ORF">ABR69_04555</name>
</gene>
<feature type="active site" description="Proton acceptor" evidence="4">
    <location>
        <position position="73"/>
    </location>
</feature>
<evidence type="ECO:0000256" key="4">
    <source>
        <dbReference type="HAMAP-Rule" id="MF_00528"/>
    </source>
</evidence>
<feature type="site" description="Important for substrate specificity" evidence="4">
    <location>
        <position position="74"/>
    </location>
</feature>
<dbReference type="InterPro" id="IPR029001">
    <property type="entry name" value="ITPase-like_fam"/>
</dbReference>
<keyword evidence="2 4" id="KW-0378">Hydrolase</keyword>
<evidence type="ECO:0000256" key="1">
    <source>
        <dbReference type="ARBA" id="ARBA00001968"/>
    </source>
</evidence>